<protein>
    <submittedName>
        <fullName evidence="2">Uncharacterized protein</fullName>
    </submittedName>
</protein>
<evidence type="ECO:0000313" key="2">
    <source>
        <dbReference type="EMBL" id="GJE93670.1"/>
    </source>
</evidence>
<accession>A0A9P3LFV8</accession>
<feature type="transmembrane region" description="Helical" evidence="1">
    <location>
        <begin position="167"/>
        <end position="183"/>
    </location>
</feature>
<keyword evidence="3" id="KW-1185">Reference proteome</keyword>
<feature type="transmembrane region" description="Helical" evidence="1">
    <location>
        <begin position="44"/>
        <end position="64"/>
    </location>
</feature>
<keyword evidence="1" id="KW-1133">Transmembrane helix</keyword>
<feature type="transmembrane region" description="Helical" evidence="1">
    <location>
        <begin position="138"/>
        <end position="160"/>
    </location>
</feature>
<name>A0A9P3LFV8_9APHY</name>
<reference evidence="2 3" key="1">
    <citation type="submission" date="2021-08" db="EMBL/GenBank/DDBJ databases">
        <title>Draft Genome Sequence of Phanerochaete sordida strain YK-624.</title>
        <authorList>
            <person name="Mori T."/>
            <person name="Dohra H."/>
            <person name="Suzuki T."/>
            <person name="Kawagishi H."/>
            <person name="Hirai H."/>
        </authorList>
    </citation>
    <scope>NUCLEOTIDE SEQUENCE [LARGE SCALE GENOMIC DNA]</scope>
    <source>
        <strain evidence="2 3">YK-624</strain>
    </source>
</reference>
<organism evidence="2 3">
    <name type="scientific">Phanerochaete sordida</name>
    <dbReference type="NCBI Taxonomy" id="48140"/>
    <lineage>
        <taxon>Eukaryota</taxon>
        <taxon>Fungi</taxon>
        <taxon>Dikarya</taxon>
        <taxon>Basidiomycota</taxon>
        <taxon>Agaricomycotina</taxon>
        <taxon>Agaricomycetes</taxon>
        <taxon>Polyporales</taxon>
        <taxon>Phanerochaetaceae</taxon>
        <taxon>Phanerochaete</taxon>
    </lineage>
</organism>
<keyword evidence="1" id="KW-0812">Transmembrane</keyword>
<sequence>MKRSDYASFVPQEPNRSLNHAVEAVQSIGQRIAVRLPNLVMNSVLFGALSMLIPLLVLVLVNFTNSRRIRAVAGSTCLLIYGVAAWQWGFEIYALVVNLLGSNEVKTATAQCLHQIAMKGECTLGRANQLLGPRLTTFLSLANILNVGNAVTTILGCYVAKDVRHQLITVGGFVITAIVASVLNNNPNASLAYSRAALGFELAFPLILSCALSIWTSLLIIRSTRPARSQVVDSYGPLLGKLQIALAVLQSSIWVVLAIGVLFARWAGRSFALESIRYYVSKGIHLFFTSGFLYVVGIYVVMQFMLIALTESHAKDYLPVSLPEGEDAEDREPGPSHVE</sequence>
<proteinExistence type="predicted"/>
<feature type="transmembrane region" description="Helical" evidence="1">
    <location>
        <begin position="284"/>
        <end position="309"/>
    </location>
</feature>
<dbReference type="EMBL" id="BPQB01000034">
    <property type="protein sequence ID" value="GJE93670.1"/>
    <property type="molecule type" value="Genomic_DNA"/>
</dbReference>
<dbReference type="Proteomes" id="UP000703269">
    <property type="component" value="Unassembled WGS sequence"/>
</dbReference>
<dbReference type="OrthoDB" id="10558435at2759"/>
<evidence type="ECO:0000313" key="3">
    <source>
        <dbReference type="Proteomes" id="UP000703269"/>
    </source>
</evidence>
<keyword evidence="1" id="KW-0472">Membrane</keyword>
<feature type="transmembrane region" description="Helical" evidence="1">
    <location>
        <begin position="71"/>
        <end position="90"/>
    </location>
</feature>
<feature type="transmembrane region" description="Helical" evidence="1">
    <location>
        <begin position="242"/>
        <end position="264"/>
    </location>
</feature>
<evidence type="ECO:0000256" key="1">
    <source>
        <dbReference type="SAM" id="Phobius"/>
    </source>
</evidence>
<comment type="caution">
    <text evidence="2">The sequence shown here is derived from an EMBL/GenBank/DDBJ whole genome shotgun (WGS) entry which is preliminary data.</text>
</comment>
<feature type="transmembrane region" description="Helical" evidence="1">
    <location>
        <begin position="203"/>
        <end position="221"/>
    </location>
</feature>
<dbReference type="AlphaFoldDB" id="A0A9P3LFV8"/>
<gene>
    <name evidence="2" type="ORF">PsYK624_098300</name>
</gene>